<keyword evidence="10" id="KW-0449">Lipoprotein</keyword>
<dbReference type="GO" id="GO:0005776">
    <property type="term" value="C:autophagosome"/>
    <property type="evidence" value="ECO:0007669"/>
    <property type="project" value="UniProtKB-ARBA"/>
</dbReference>
<evidence type="ECO:0000256" key="9">
    <source>
        <dbReference type="ARBA" id="ARBA00023212"/>
    </source>
</evidence>
<dbReference type="EMBL" id="JAJFAZ020000008">
    <property type="protein sequence ID" value="KAI5311669.1"/>
    <property type="molecule type" value="Genomic_DNA"/>
</dbReference>
<protein>
    <recommendedName>
        <fullName evidence="11">Autophagy-related protein</fullName>
    </recommendedName>
</protein>
<reference evidence="12 13" key="1">
    <citation type="journal article" date="2022" name="G3 (Bethesda)">
        <title>Whole-genome sequence and methylome profiling of the almond [Prunus dulcis (Mill.) D.A. Webb] cultivar 'Nonpareil'.</title>
        <authorList>
            <person name="D'Amico-Willman K.M."/>
            <person name="Ouma W.Z."/>
            <person name="Meulia T."/>
            <person name="Sideli G.M."/>
            <person name="Gradziel T.M."/>
            <person name="Fresnedo-Ramirez J."/>
        </authorList>
    </citation>
    <scope>NUCLEOTIDE SEQUENCE [LARGE SCALE GENOMIC DNA]</scope>
    <source>
        <strain evidence="12">Clone GOH B32 T37-40</strain>
    </source>
</reference>
<dbReference type="GO" id="GO:0015031">
    <property type="term" value="P:protein transport"/>
    <property type="evidence" value="ECO:0007669"/>
    <property type="project" value="UniProtKB-KW"/>
</dbReference>
<keyword evidence="8" id="KW-0472">Membrane</keyword>
<evidence type="ECO:0000256" key="1">
    <source>
        <dbReference type="ARBA" id="ARBA00003307"/>
    </source>
</evidence>
<dbReference type="GO" id="GO:0016020">
    <property type="term" value="C:membrane"/>
    <property type="evidence" value="ECO:0007669"/>
    <property type="project" value="UniProtKB-SubCell"/>
</dbReference>
<keyword evidence="9" id="KW-0206">Cytoskeleton</keyword>
<dbReference type="InterPro" id="IPR004241">
    <property type="entry name" value="Atg8-like"/>
</dbReference>
<proteinExistence type="inferred from homology"/>
<evidence type="ECO:0000256" key="3">
    <source>
        <dbReference type="ARBA" id="ARBA00004370"/>
    </source>
</evidence>
<keyword evidence="6" id="KW-0833">Ubl conjugation pathway</keyword>
<organism evidence="12 13">
    <name type="scientific">Prunus dulcis</name>
    <name type="common">Almond</name>
    <name type="synonym">Amygdalus dulcis</name>
    <dbReference type="NCBI Taxonomy" id="3755"/>
    <lineage>
        <taxon>Eukaryota</taxon>
        <taxon>Viridiplantae</taxon>
        <taxon>Streptophyta</taxon>
        <taxon>Embryophyta</taxon>
        <taxon>Tracheophyta</taxon>
        <taxon>Spermatophyta</taxon>
        <taxon>Magnoliopsida</taxon>
        <taxon>eudicotyledons</taxon>
        <taxon>Gunneridae</taxon>
        <taxon>Pentapetalae</taxon>
        <taxon>rosids</taxon>
        <taxon>fabids</taxon>
        <taxon>Rosales</taxon>
        <taxon>Rosaceae</taxon>
        <taxon>Amygdaloideae</taxon>
        <taxon>Amygdaleae</taxon>
        <taxon>Prunus</taxon>
    </lineage>
</organism>
<evidence type="ECO:0000256" key="4">
    <source>
        <dbReference type="ARBA" id="ARBA00007293"/>
    </source>
</evidence>
<dbReference type="SUPFAM" id="SSF54236">
    <property type="entry name" value="Ubiquitin-like"/>
    <property type="match status" value="1"/>
</dbReference>
<gene>
    <name evidence="12" type="ORF">L3X38_040842</name>
</gene>
<name>A0AAD4URR8_PRUDU</name>
<evidence type="ECO:0000256" key="11">
    <source>
        <dbReference type="RuleBase" id="RU004384"/>
    </source>
</evidence>
<keyword evidence="13" id="KW-1185">Reference proteome</keyword>
<keyword evidence="7" id="KW-0813">Transport</keyword>
<evidence type="ECO:0000256" key="5">
    <source>
        <dbReference type="ARBA" id="ARBA00022701"/>
    </source>
</evidence>
<dbReference type="GO" id="GO:0005874">
    <property type="term" value="C:microtubule"/>
    <property type="evidence" value="ECO:0007669"/>
    <property type="project" value="UniProtKB-KW"/>
</dbReference>
<accession>A0AAD4URR8</accession>
<keyword evidence="5" id="KW-0493">Microtubule</keyword>
<evidence type="ECO:0000313" key="13">
    <source>
        <dbReference type="Proteomes" id="UP001054821"/>
    </source>
</evidence>
<evidence type="ECO:0000256" key="10">
    <source>
        <dbReference type="ARBA" id="ARBA00023288"/>
    </source>
</evidence>
<evidence type="ECO:0000313" key="12">
    <source>
        <dbReference type="EMBL" id="KAI5311669.1"/>
    </source>
</evidence>
<sequence length="178" mass="20454">MSESTTLLNNLLPLEFVPQSSAAFKRPLVKPRNLLCNTSTISKTNMQVLVPHRLGVEVGTNRMNIYKHRIILDAGELREKHPNCIPVTLEKDPRSDIPDTDMKKFLVYGDMPLRDFVSFIRMRIRVSRKKRIFVYCRNTEPPFDALMSTIDEENKDEDGFLHITFSGEGRVSGSNEEQ</sequence>
<dbReference type="PANTHER" id="PTHR10969">
    <property type="entry name" value="MICROTUBULE-ASSOCIATED PROTEINS 1A/1B LIGHT CHAIN 3-RELATED"/>
    <property type="match status" value="1"/>
</dbReference>
<evidence type="ECO:0000256" key="7">
    <source>
        <dbReference type="ARBA" id="ARBA00022927"/>
    </source>
</evidence>
<keyword evidence="9" id="KW-0963">Cytoplasm</keyword>
<keyword evidence="7" id="KW-0653">Protein transport</keyword>
<dbReference type="GO" id="GO:0006914">
    <property type="term" value="P:autophagy"/>
    <property type="evidence" value="ECO:0007669"/>
    <property type="project" value="UniProtKB-KW"/>
</dbReference>
<keyword evidence="11" id="KW-0072">Autophagy</keyword>
<comment type="function">
    <text evidence="1">Ubiquitin-like modifier involved in autophagosomes formation. May mediate the delivery of the autophagosomes to the vacuole via the microtubule cytoskeleton.</text>
</comment>
<evidence type="ECO:0000256" key="8">
    <source>
        <dbReference type="ARBA" id="ARBA00023136"/>
    </source>
</evidence>
<comment type="similarity">
    <text evidence="4 11">Belongs to the ATG8 family.</text>
</comment>
<dbReference type="InterPro" id="IPR029071">
    <property type="entry name" value="Ubiquitin-like_domsf"/>
</dbReference>
<dbReference type="AlphaFoldDB" id="A0AAD4URR8"/>
<comment type="subcellular location">
    <subcellularLocation>
        <location evidence="2">Cytoplasm</location>
        <location evidence="2">Cytoskeleton</location>
    </subcellularLocation>
    <subcellularLocation>
        <location evidence="3">Membrane</location>
    </subcellularLocation>
</comment>
<comment type="caution">
    <text evidence="12">The sequence shown here is derived from an EMBL/GenBank/DDBJ whole genome shotgun (WGS) entry which is preliminary data.</text>
</comment>
<dbReference type="Proteomes" id="UP001054821">
    <property type="component" value="Chromosome 8"/>
</dbReference>
<dbReference type="Gene3D" id="3.10.20.90">
    <property type="entry name" value="Phosphatidylinositol 3-kinase Catalytic Subunit, Chain A, domain 1"/>
    <property type="match status" value="1"/>
</dbReference>
<evidence type="ECO:0000256" key="2">
    <source>
        <dbReference type="ARBA" id="ARBA00004245"/>
    </source>
</evidence>
<dbReference type="Pfam" id="PF02991">
    <property type="entry name" value="ATG8"/>
    <property type="match status" value="1"/>
</dbReference>
<evidence type="ECO:0000256" key="6">
    <source>
        <dbReference type="ARBA" id="ARBA00022786"/>
    </source>
</evidence>